<organism evidence="1 2">
    <name type="scientific">Nonomuraea mangrovi</name>
    <dbReference type="NCBI Taxonomy" id="2316207"/>
    <lineage>
        <taxon>Bacteria</taxon>
        <taxon>Bacillati</taxon>
        <taxon>Actinomycetota</taxon>
        <taxon>Actinomycetes</taxon>
        <taxon>Streptosporangiales</taxon>
        <taxon>Streptosporangiaceae</taxon>
        <taxon>Nonomuraea</taxon>
    </lineage>
</organism>
<reference evidence="2" key="1">
    <citation type="journal article" date="2019" name="Int. J. Syst. Evol. Microbiol.">
        <title>The Global Catalogue of Microorganisms (GCM) 10K type strain sequencing project: providing services to taxonomists for standard genome sequencing and annotation.</title>
        <authorList>
            <consortium name="The Broad Institute Genomics Platform"/>
            <consortium name="The Broad Institute Genome Sequencing Center for Infectious Disease"/>
            <person name="Wu L."/>
            <person name="Ma J."/>
        </authorList>
    </citation>
    <scope>NUCLEOTIDE SEQUENCE [LARGE SCALE GENOMIC DNA]</scope>
    <source>
        <strain evidence="2">ICMP 6774ER</strain>
    </source>
</reference>
<proteinExistence type="predicted"/>
<accession>A0ABW4STY8</accession>
<dbReference type="Proteomes" id="UP001597368">
    <property type="component" value="Unassembled WGS sequence"/>
</dbReference>
<sequence length="52" mass="5682">MVKALTDAPAERKADLYQVMGLRAAFDSESKKVRAHVELAPHWGTKSVRGGT</sequence>
<name>A0ABW4STY8_9ACTN</name>
<protein>
    <submittedName>
        <fullName evidence="1">Uncharacterized protein</fullName>
    </submittedName>
</protein>
<evidence type="ECO:0000313" key="1">
    <source>
        <dbReference type="EMBL" id="MFD1932971.1"/>
    </source>
</evidence>
<gene>
    <name evidence="1" type="ORF">ACFSKW_15955</name>
</gene>
<keyword evidence="2" id="KW-1185">Reference proteome</keyword>
<evidence type="ECO:0000313" key="2">
    <source>
        <dbReference type="Proteomes" id="UP001597368"/>
    </source>
</evidence>
<comment type="caution">
    <text evidence="1">The sequence shown here is derived from an EMBL/GenBank/DDBJ whole genome shotgun (WGS) entry which is preliminary data.</text>
</comment>
<dbReference type="EMBL" id="JBHUFV010000022">
    <property type="protein sequence ID" value="MFD1932971.1"/>
    <property type="molecule type" value="Genomic_DNA"/>
</dbReference>
<dbReference type="RefSeq" id="WP_379573010.1">
    <property type="nucleotide sequence ID" value="NZ_JBHUFV010000022.1"/>
</dbReference>